<gene>
    <name evidence="1" type="ORF">UV09_C0004G0049</name>
</gene>
<reference evidence="1 2" key="1">
    <citation type="journal article" date="2015" name="Nature">
        <title>rRNA introns, odd ribosomes, and small enigmatic genomes across a large radiation of phyla.</title>
        <authorList>
            <person name="Brown C.T."/>
            <person name="Hug L.A."/>
            <person name="Thomas B.C."/>
            <person name="Sharon I."/>
            <person name="Castelle C.J."/>
            <person name="Singh A."/>
            <person name="Wilkins M.J."/>
            <person name="Williams K.H."/>
            <person name="Banfield J.F."/>
        </authorList>
    </citation>
    <scope>NUCLEOTIDE SEQUENCE [LARGE SCALE GENOMIC DNA]</scope>
</reference>
<protein>
    <submittedName>
        <fullName evidence="1">Uncharacterized protein</fullName>
    </submittedName>
</protein>
<accession>A0A0G0ZFP4</accession>
<dbReference type="EMBL" id="LCDD01000004">
    <property type="protein sequence ID" value="KKS47560.1"/>
    <property type="molecule type" value="Genomic_DNA"/>
</dbReference>
<evidence type="ECO:0000313" key="2">
    <source>
        <dbReference type="Proteomes" id="UP000034320"/>
    </source>
</evidence>
<dbReference type="AlphaFoldDB" id="A0A0G0ZFP4"/>
<sequence length="244" mass="27244">MLSLIRIALPSDSKVLIEEGEQISENSPLYKSNDEKILYEIPLAKLLKIKPERIVRFLRRKIGESVAKGDILAEKKGWLSSLSIRSPFDAEIKELDVKKGLLLLSHKKKQPEIKISLPIAGKVKKITASHIEIEVKGTSIEGRKGAGKEQMGKLLYISDERFHPADFDAEVEGRIVFLKIAPREVIAKLDVLGAKGLISTELPDSIDFSALEVEREAAVKLIKETDKTVWLKPSENLLIIMESS</sequence>
<name>A0A0G0ZFP4_9BACT</name>
<comment type="caution">
    <text evidence="1">The sequence shown here is derived from an EMBL/GenBank/DDBJ whole genome shotgun (WGS) entry which is preliminary data.</text>
</comment>
<proteinExistence type="predicted"/>
<dbReference type="Proteomes" id="UP000034320">
    <property type="component" value="Unassembled WGS sequence"/>
</dbReference>
<organism evidence="1 2">
    <name type="scientific">Candidatus Gottesmanbacteria bacterium GW2011_GWA2_42_18</name>
    <dbReference type="NCBI Taxonomy" id="1618442"/>
    <lineage>
        <taxon>Bacteria</taxon>
        <taxon>Candidatus Gottesmaniibacteriota</taxon>
    </lineage>
</organism>
<evidence type="ECO:0000313" key="1">
    <source>
        <dbReference type="EMBL" id="KKS47560.1"/>
    </source>
</evidence>